<dbReference type="EMBL" id="JACHFE010000003">
    <property type="protein sequence ID" value="MBB5321113.1"/>
    <property type="molecule type" value="Genomic_DNA"/>
</dbReference>
<keyword evidence="6" id="KW-1185">Reference proteome</keyword>
<protein>
    <submittedName>
        <fullName evidence="5">Biotin-dependent carboxylase-like uncharacterized protein</fullName>
    </submittedName>
</protein>
<dbReference type="Gene3D" id="2.40.100.10">
    <property type="entry name" value="Cyclophilin-like"/>
    <property type="match status" value="1"/>
</dbReference>
<name>A0A840UA79_9GAMM</name>
<dbReference type="PANTHER" id="PTHR43309">
    <property type="entry name" value="5-OXOPROLINASE SUBUNIT C"/>
    <property type="match status" value="1"/>
</dbReference>
<dbReference type="Pfam" id="PF02626">
    <property type="entry name" value="CT_A_B"/>
    <property type="match status" value="1"/>
</dbReference>
<dbReference type="GO" id="GO:0016787">
    <property type="term" value="F:hydrolase activity"/>
    <property type="evidence" value="ECO:0007669"/>
    <property type="project" value="UniProtKB-KW"/>
</dbReference>
<evidence type="ECO:0000259" key="4">
    <source>
        <dbReference type="SMART" id="SM00797"/>
    </source>
</evidence>
<dbReference type="InterPro" id="IPR052708">
    <property type="entry name" value="PxpC"/>
</dbReference>
<accession>A0A840UA79</accession>
<reference evidence="5 6" key="1">
    <citation type="submission" date="2020-08" db="EMBL/GenBank/DDBJ databases">
        <title>Genomic Encyclopedia of Type Strains, Phase IV (KMG-IV): sequencing the most valuable type-strain genomes for metagenomic binning, comparative biology and taxonomic classification.</title>
        <authorList>
            <person name="Goeker M."/>
        </authorList>
    </citation>
    <scope>NUCLEOTIDE SEQUENCE [LARGE SCALE GENOMIC DNA]</scope>
    <source>
        <strain evidence="5 6">DSM 22359</strain>
    </source>
</reference>
<evidence type="ECO:0000313" key="5">
    <source>
        <dbReference type="EMBL" id="MBB5321113.1"/>
    </source>
</evidence>
<dbReference type="PANTHER" id="PTHR43309:SF4">
    <property type="entry name" value="CARBOXYLTRANSFERASE DOMAIN-CONTAINING PROTEIN"/>
    <property type="match status" value="1"/>
</dbReference>
<keyword evidence="3" id="KW-0067">ATP-binding</keyword>
<proteinExistence type="predicted"/>
<dbReference type="InterPro" id="IPR003778">
    <property type="entry name" value="CT_A_B"/>
</dbReference>
<dbReference type="NCBIfam" id="TIGR00724">
    <property type="entry name" value="urea_amlyse_rel"/>
    <property type="match status" value="1"/>
</dbReference>
<comment type="caution">
    <text evidence="5">The sequence shown here is derived from an EMBL/GenBank/DDBJ whole genome shotgun (WGS) entry which is preliminary data.</text>
</comment>
<gene>
    <name evidence="5" type="ORF">HNR38_001599</name>
</gene>
<dbReference type="SMART" id="SM00797">
    <property type="entry name" value="AHS2"/>
    <property type="match status" value="1"/>
</dbReference>
<evidence type="ECO:0000313" key="6">
    <source>
        <dbReference type="Proteomes" id="UP000591735"/>
    </source>
</evidence>
<keyword evidence="1" id="KW-0547">Nucleotide-binding</keyword>
<evidence type="ECO:0000256" key="2">
    <source>
        <dbReference type="ARBA" id="ARBA00022801"/>
    </source>
</evidence>
<dbReference type="RefSeq" id="WP_183701833.1">
    <property type="nucleotide sequence ID" value="NZ_JACHFE010000003.1"/>
</dbReference>
<dbReference type="GO" id="GO:0005524">
    <property type="term" value="F:ATP binding"/>
    <property type="evidence" value="ECO:0007669"/>
    <property type="project" value="UniProtKB-KW"/>
</dbReference>
<dbReference type="SUPFAM" id="SSF50891">
    <property type="entry name" value="Cyclophilin-like"/>
    <property type="match status" value="1"/>
</dbReference>
<evidence type="ECO:0000256" key="1">
    <source>
        <dbReference type="ARBA" id="ARBA00022741"/>
    </source>
</evidence>
<feature type="domain" description="Carboxyltransferase" evidence="4">
    <location>
        <begin position="30"/>
        <end position="309"/>
    </location>
</feature>
<dbReference type="Proteomes" id="UP000591735">
    <property type="component" value="Unassembled WGS sequence"/>
</dbReference>
<organism evidence="5 6">
    <name type="scientific">Marinobacter oulmenensis</name>
    <dbReference type="NCBI Taxonomy" id="643747"/>
    <lineage>
        <taxon>Bacteria</taxon>
        <taxon>Pseudomonadati</taxon>
        <taxon>Pseudomonadota</taxon>
        <taxon>Gammaproteobacteria</taxon>
        <taxon>Pseudomonadales</taxon>
        <taxon>Marinobacteraceae</taxon>
        <taxon>Marinobacter</taxon>
    </lineage>
</organism>
<sequence>MTATAGQGLVVTRPGFFTLLQDAGRRGVMHLGLAAGGAMDRHAWAWANRLLGNAYDSAALEITFGNVEFTSELDTQIAVTGADAACTVNGEPRPLWSTLRLRAGDRVALGVPKSGIRSYIAVLGGFQVSRGLGGSCASFIREGMGSLNGDGCKLAQGDHLPCLSGLAPVANRKVPEGWRPDYKTPLSLPVILGAQVERFSAATLETFFQRPYTLSPQFDRMGARLKGPALAVTDNTLISEGTSLGAIQVPSDGQPIVLLHDRQTIGGYPKLGAVTPRGLDALAQRPPGTEVRFSPVALHQAQREEHEFLSFFNA</sequence>
<dbReference type="AlphaFoldDB" id="A0A840UA79"/>
<evidence type="ECO:0000256" key="3">
    <source>
        <dbReference type="ARBA" id="ARBA00022840"/>
    </source>
</evidence>
<dbReference type="InterPro" id="IPR029000">
    <property type="entry name" value="Cyclophilin-like_dom_sf"/>
</dbReference>
<keyword evidence="2" id="KW-0378">Hydrolase</keyword>